<evidence type="ECO:0000313" key="5">
    <source>
        <dbReference type="EMBL" id="KEY73474.1"/>
    </source>
</evidence>
<dbReference type="Gene3D" id="1.25.40.20">
    <property type="entry name" value="Ankyrin repeat-containing domain"/>
    <property type="match status" value="4"/>
</dbReference>
<evidence type="ECO:0000259" key="3">
    <source>
        <dbReference type="Pfam" id="PF22939"/>
    </source>
</evidence>
<dbReference type="OrthoDB" id="448455at2759"/>
<feature type="repeat" description="ANK" evidence="2">
    <location>
        <begin position="890"/>
        <end position="922"/>
    </location>
</feature>
<dbReference type="Proteomes" id="UP000028045">
    <property type="component" value="Unassembled WGS sequence"/>
</dbReference>
<dbReference type="InterPro" id="IPR056884">
    <property type="entry name" value="NPHP3-like_N"/>
</dbReference>
<evidence type="ECO:0000256" key="2">
    <source>
        <dbReference type="PROSITE-ProRule" id="PRU00023"/>
    </source>
</evidence>
<feature type="domain" description="Nephrocystin 3-like N-terminal" evidence="4">
    <location>
        <begin position="199"/>
        <end position="357"/>
    </location>
</feature>
<dbReference type="PROSITE" id="PS50297">
    <property type="entry name" value="ANK_REP_REGION"/>
    <property type="match status" value="4"/>
</dbReference>
<dbReference type="SMART" id="SM00248">
    <property type="entry name" value="ANK"/>
    <property type="match status" value="9"/>
</dbReference>
<feature type="domain" description="GPI inositol-deacylase winged helix" evidence="3">
    <location>
        <begin position="448"/>
        <end position="529"/>
    </location>
</feature>
<dbReference type="InterPro" id="IPR027417">
    <property type="entry name" value="P-loop_NTPase"/>
</dbReference>
<sequence length="1149" mass="128545">MSIGVGVGDFIKIIELVTQARKRFVDAPSEYNGISNEYVKVALALHIPTDPYLTGSLKNFSTVVQNIEVLLSGCEPQPEQLANLQTIRDDSIRLLNDFLERLNQDREIGVRSPSMTQSVKKAWKRFNWNPDDVQDFRRRISLNLSLLNAVEGQLSRIQQDVNHLTEQSNVEKRHEILQWIGTVEHGSRHSEIFDEHENGTGEWFLRSEEFRKWTETKGAVLFCPGLPGAGKTFMASIVVQHLQDLFEDKSAVGIAYHYCDFRHQDNENSSMILASILKQLAQCLDSLPQSLSTLYDKHKEKGTRPSFRETTSTLKSVASLLSRVFIVIDGLDECLVWREILAQIRGLQGANALVTSRAIPEIADDKELEGSSVLEIRASDADVREYLNRKMSIMESIGGMFLLARLHLDSLMGKMSIKTLKNALAALPTGSSAYDGAYLAAMERIERQSTEKEELAKDVLAWLTFAKRPLKVAELRAAVVVQESDSKLEQDSLVDIEDMVSVCAGLITVDKQSQTVILIHYTTQEYLERTRQDWRPDADAAIASSCFTYLLFPVFDVEFPEVDELSRGQKADRQQIPLLNYSVEHGPLHACLAISEPSPVARFFLSESRMPRNLLLLAAKHGGAQAEATAEWLLERGVCTDIWDLDRKTPLHYAVLNGWKRCVRLLLQRGACLDTDVDNMTPFHYAVKNEAEEISQVFINTGTLVDTPLTRETYSLVSQKDRVVDVKKDGAQNPIRDGCIEKGLTGLHFAVLTGSQQMTKFWLDHGANPNFPSDHDETPLHLALRRDLYDPKWPGPVDFWNDPKARIEAEFDFLDEDDSEDEWLSTQAWICGVRSAIISLLLEHPQVDVNAQDVFGISSLHIAARDADSSGSMIRTLIDKGAKISARTKKAETPLHLASRYGSVDAVNTLLAYGADPMAGDVDGLNALHCAAKQMHLEMMQSVVNHVPDKSLETFLKSKDKHEENVLHHLLSNTVDVNISVVNYVLKWPVGINDVNDAGMSPMAKYFRAFVLYGGDDAPEVLHLMFKCGANPAFETEEGLGLAHLAAGSRRVSVRLLRTLTSWGVDLKAEDKQGRTALHHSAIKGILTEDVLGFLCNEFGLSTELQDAHGKTPLDYAVELGQSHRHPDFFDSNRWARTEGMLRGLERKT</sequence>
<dbReference type="Pfam" id="PF24883">
    <property type="entry name" value="NPHP3_N"/>
    <property type="match status" value="1"/>
</dbReference>
<keyword evidence="1" id="KW-0677">Repeat</keyword>
<dbReference type="PANTHER" id="PTHR10039:SF15">
    <property type="entry name" value="NACHT DOMAIN-CONTAINING PROTEIN"/>
    <property type="match status" value="1"/>
</dbReference>
<dbReference type="HOGENOM" id="CLU_000288_34_23_1"/>
<dbReference type="PROSITE" id="PS50088">
    <property type="entry name" value="ANK_REPEAT"/>
    <property type="match status" value="4"/>
</dbReference>
<feature type="repeat" description="ANK" evidence="2">
    <location>
        <begin position="855"/>
        <end position="889"/>
    </location>
</feature>
<reference evidence="5 6" key="1">
    <citation type="journal article" date="2014" name="BMC Genomics">
        <title>Comparative genome sequencing reveals chemotype-specific gene clusters in the toxigenic black mold Stachybotrys.</title>
        <authorList>
            <person name="Semeiks J."/>
            <person name="Borek D."/>
            <person name="Otwinowski Z."/>
            <person name="Grishin N.V."/>
        </authorList>
    </citation>
    <scope>NUCLEOTIDE SEQUENCE [LARGE SCALE GENOMIC DNA]</scope>
    <source>
        <strain evidence="6">CBS 109288 / IBT 7711</strain>
    </source>
</reference>
<evidence type="ECO:0000256" key="1">
    <source>
        <dbReference type="ARBA" id="ARBA00022737"/>
    </source>
</evidence>
<dbReference type="SUPFAM" id="SSF48403">
    <property type="entry name" value="Ankyrin repeat"/>
    <property type="match status" value="2"/>
</dbReference>
<dbReference type="SUPFAM" id="SSF52540">
    <property type="entry name" value="P-loop containing nucleoside triphosphate hydrolases"/>
    <property type="match status" value="1"/>
</dbReference>
<dbReference type="InterPro" id="IPR036770">
    <property type="entry name" value="Ankyrin_rpt-contain_sf"/>
</dbReference>
<dbReference type="AlphaFoldDB" id="A0A084B7E5"/>
<feature type="repeat" description="ANK" evidence="2">
    <location>
        <begin position="646"/>
        <end position="678"/>
    </location>
</feature>
<proteinExistence type="predicted"/>
<evidence type="ECO:0000313" key="6">
    <source>
        <dbReference type="Proteomes" id="UP000028045"/>
    </source>
</evidence>
<dbReference type="PANTHER" id="PTHR10039">
    <property type="entry name" value="AMELOGENIN"/>
    <property type="match status" value="1"/>
</dbReference>
<dbReference type="Gene3D" id="3.40.50.300">
    <property type="entry name" value="P-loop containing nucleotide triphosphate hydrolases"/>
    <property type="match status" value="1"/>
</dbReference>
<keyword evidence="2" id="KW-0040">ANK repeat</keyword>
<organism evidence="5 6">
    <name type="scientific">Stachybotrys chartarum (strain CBS 109288 / IBT 7711)</name>
    <name type="common">Toxic black mold</name>
    <name type="synonym">Stilbospora chartarum</name>
    <dbReference type="NCBI Taxonomy" id="1280523"/>
    <lineage>
        <taxon>Eukaryota</taxon>
        <taxon>Fungi</taxon>
        <taxon>Dikarya</taxon>
        <taxon>Ascomycota</taxon>
        <taxon>Pezizomycotina</taxon>
        <taxon>Sordariomycetes</taxon>
        <taxon>Hypocreomycetidae</taxon>
        <taxon>Hypocreales</taxon>
        <taxon>Stachybotryaceae</taxon>
        <taxon>Stachybotrys</taxon>
    </lineage>
</organism>
<dbReference type="Pfam" id="PF12796">
    <property type="entry name" value="Ank_2"/>
    <property type="match status" value="2"/>
</dbReference>
<dbReference type="InterPro" id="IPR054471">
    <property type="entry name" value="GPIID_WHD"/>
</dbReference>
<feature type="repeat" description="ANK" evidence="2">
    <location>
        <begin position="742"/>
        <end position="774"/>
    </location>
</feature>
<protein>
    <submittedName>
        <fullName evidence="5">Uncharacterized protein</fullName>
    </submittedName>
</protein>
<dbReference type="InterPro" id="IPR002110">
    <property type="entry name" value="Ankyrin_rpt"/>
</dbReference>
<dbReference type="Pfam" id="PF22939">
    <property type="entry name" value="WHD_GPIID"/>
    <property type="match status" value="1"/>
</dbReference>
<dbReference type="EMBL" id="KL647836">
    <property type="protein sequence ID" value="KEY73474.1"/>
    <property type="molecule type" value="Genomic_DNA"/>
</dbReference>
<evidence type="ECO:0000259" key="4">
    <source>
        <dbReference type="Pfam" id="PF24883"/>
    </source>
</evidence>
<keyword evidence="6" id="KW-1185">Reference proteome</keyword>
<accession>A0A084B7E5</accession>
<gene>
    <name evidence="5" type="ORF">S7711_07498</name>
</gene>
<name>A0A084B7E5_STACB</name>